<dbReference type="Gene3D" id="3.40.50.300">
    <property type="entry name" value="P-loop containing nucleotide triphosphate hydrolases"/>
    <property type="match status" value="1"/>
</dbReference>
<evidence type="ECO:0000313" key="3">
    <source>
        <dbReference type="Proteomes" id="UP000032611"/>
    </source>
</evidence>
<dbReference type="PATRIC" id="fig|1486262.3.peg.1172"/>
<evidence type="ECO:0000259" key="1">
    <source>
        <dbReference type="Pfam" id="PF13521"/>
    </source>
</evidence>
<protein>
    <submittedName>
        <fullName evidence="2">ATPase</fullName>
    </submittedName>
</protein>
<proteinExistence type="predicted"/>
<organism evidence="2 3">
    <name type="scientific">Martelella endophytica</name>
    <dbReference type="NCBI Taxonomy" id="1486262"/>
    <lineage>
        <taxon>Bacteria</taxon>
        <taxon>Pseudomonadati</taxon>
        <taxon>Pseudomonadota</taxon>
        <taxon>Alphaproteobacteria</taxon>
        <taxon>Hyphomicrobiales</taxon>
        <taxon>Aurantimonadaceae</taxon>
        <taxon>Martelella</taxon>
    </lineage>
</organism>
<dbReference type="InterPro" id="IPR038727">
    <property type="entry name" value="NadR/Ttd14_AAA_dom"/>
</dbReference>
<accession>A0A0D5LNE9</accession>
<feature type="domain" description="NadR/Ttd14 AAA" evidence="1">
    <location>
        <begin position="5"/>
        <end position="166"/>
    </location>
</feature>
<dbReference type="KEGG" id="mey:TM49_05720"/>
<evidence type="ECO:0000313" key="2">
    <source>
        <dbReference type="EMBL" id="AJY45307.1"/>
    </source>
</evidence>
<dbReference type="SUPFAM" id="SSF52540">
    <property type="entry name" value="P-loop containing nucleoside triphosphate hydrolases"/>
    <property type="match status" value="1"/>
</dbReference>
<sequence>MRNFVILSGCSGGGKSTLLAELGRRGHLIVEEPGRRIVAEALAGDGATLPWVDMAAFARRAIEMALADRKAMCAQTGLVFFDRGLLDAIAGLAHATGNATLPREALTCRFNRQVFMTPPWPAIYRNDPERRHGLEDGIAEYERLMAFYPRLGYSPVVLPKTDVAARADFVLTALGA</sequence>
<dbReference type="RefSeq" id="WP_045679915.1">
    <property type="nucleotide sequence ID" value="NZ_CP010803.1"/>
</dbReference>
<dbReference type="EMBL" id="CP010803">
    <property type="protein sequence ID" value="AJY45307.1"/>
    <property type="molecule type" value="Genomic_DNA"/>
</dbReference>
<dbReference type="AlphaFoldDB" id="A0A0D5LNE9"/>
<reference evidence="2 3" key="1">
    <citation type="journal article" date="2015" name="Genome Announc.">
        <title>Complete genome sequence of Martelella endophytica YC6887, which has antifungal activity associated with a halophyte.</title>
        <authorList>
            <person name="Khan A."/>
            <person name="Khan H."/>
            <person name="Chung E.J."/>
            <person name="Hossain M.T."/>
            <person name="Chung Y.R."/>
        </authorList>
    </citation>
    <scope>NUCLEOTIDE SEQUENCE [LARGE SCALE GENOMIC DNA]</scope>
    <source>
        <strain evidence="2">YC6887</strain>
    </source>
</reference>
<gene>
    <name evidence="2" type="ORF">TM49_05720</name>
</gene>
<dbReference type="OrthoDB" id="5638848at2"/>
<dbReference type="HOGENOM" id="CLU_114480_0_0_5"/>
<name>A0A0D5LNE9_MAREN</name>
<dbReference type="Proteomes" id="UP000032611">
    <property type="component" value="Chromosome"/>
</dbReference>
<keyword evidence="3" id="KW-1185">Reference proteome</keyword>
<dbReference type="InterPro" id="IPR027417">
    <property type="entry name" value="P-loop_NTPase"/>
</dbReference>
<dbReference type="Pfam" id="PF13521">
    <property type="entry name" value="AAA_28"/>
    <property type="match status" value="1"/>
</dbReference>